<gene>
    <name evidence="8" type="ORF">ACFORO_29410</name>
</gene>
<dbReference type="Pfam" id="PF13193">
    <property type="entry name" value="AMP-binding_C"/>
    <property type="match status" value="3"/>
</dbReference>
<dbReference type="InterPro" id="IPR023213">
    <property type="entry name" value="CAT-like_dom_sf"/>
</dbReference>
<dbReference type="Gene3D" id="3.30.300.30">
    <property type="match status" value="3"/>
</dbReference>
<dbReference type="InterPro" id="IPR029058">
    <property type="entry name" value="AB_hydrolase_fold"/>
</dbReference>
<reference evidence="9" key="1">
    <citation type="journal article" date="2019" name="Int. J. Syst. Evol. Microbiol.">
        <title>The Global Catalogue of Microorganisms (GCM) 10K type strain sequencing project: providing services to taxonomists for standard genome sequencing and annotation.</title>
        <authorList>
            <consortium name="The Broad Institute Genomics Platform"/>
            <consortium name="The Broad Institute Genome Sequencing Center for Infectious Disease"/>
            <person name="Wu L."/>
            <person name="Ma J."/>
        </authorList>
    </citation>
    <scope>NUCLEOTIDE SEQUENCE [LARGE SCALE GENOMIC DNA]</scope>
    <source>
        <strain evidence="9">CGMCC 4.7682</strain>
    </source>
</reference>
<name>A0ABV7QQ81_9PSEU</name>
<dbReference type="Gene3D" id="3.40.50.980">
    <property type="match status" value="4"/>
</dbReference>
<proteinExistence type="predicted"/>
<keyword evidence="4" id="KW-0677">Repeat</keyword>
<keyword evidence="5" id="KW-0045">Antibiotic biosynthesis</keyword>
<dbReference type="SUPFAM" id="SSF52777">
    <property type="entry name" value="CoA-dependent acyltransferases"/>
    <property type="match status" value="8"/>
</dbReference>
<dbReference type="SUPFAM" id="SSF47336">
    <property type="entry name" value="ACP-like"/>
    <property type="match status" value="3"/>
</dbReference>
<dbReference type="RefSeq" id="WP_377872255.1">
    <property type="nucleotide sequence ID" value="NZ_JBHMAY010000037.1"/>
</dbReference>
<evidence type="ECO:0000313" key="9">
    <source>
        <dbReference type="Proteomes" id="UP001595764"/>
    </source>
</evidence>
<dbReference type="Gene3D" id="1.10.1200.10">
    <property type="entry name" value="ACP-like"/>
    <property type="match status" value="2"/>
</dbReference>
<dbReference type="InterPro" id="IPR045851">
    <property type="entry name" value="AMP-bd_C_sf"/>
</dbReference>
<dbReference type="InterPro" id="IPR001242">
    <property type="entry name" value="Condensation_dom"/>
</dbReference>
<dbReference type="Proteomes" id="UP001595764">
    <property type="component" value="Unassembled WGS sequence"/>
</dbReference>
<dbReference type="InterPro" id="IPR036736">
    <property type="entry name" value="ACP-like_sf"/>
</dbReference>
<keyword evidence="2" id="KW-0596">Phosphopantetheine</keyword>
<dbReference type="CDD" id="cd19531">
    <property type="entry name" value="LCL_NRPS-like"/>
    <property type="match status" value="1"/>
</dbReference>
<feature type="domain" description="Carrier" evidence="7">
    <location>
        <begin position="2461"/>
        <end position="2536"/>
    </location>
</feature>
<dbReference type="Gene3D" id="2.30.38.10">
    <property type="entry name" value="Luciferase, Domain 3"/>
    <property type="match status" value="2"/>
</dbReference>
<feature type="domain" description="Carrier" evidence="7">
    <location>
        <begin position="3505"/>
        <end position="3580"/>
    </location>
</feature>
<dbReference type="NCBIfam" id="TIGR01720">
    <property type="entry name" value="NRPS-para261"/>
    <property type="match status" value="1"/>
</dbReference>
<dbReference type="PANTHER" id="PTHR45527:SF1">
    <property type="entry name" value="FATTY ACID SYNTHASE"/>
    <property type="match status" value="1"/>
</dbReference>
<evidence type="ECO:0000256" key="4">
    <source>
        <dbReference type="ARBA" id="ARBA00022737"/>
    </source>
</evidence>
<dbReference type="SUPFAM" id="SSF56801">
    <property type="entry name" value="Acetyl-CoA synthetase-like"/>
    <property type="match status" value="3"/>
</dbReference>
<dbReference type="InterPro" id="IPR020806">
    <property type="entry name" value="PKS_PP-bd"/>
</dbReference>
<dbReference type="InterPro" id="IPR025110">
    <property type="entry name" value="AMP-bd_C"/>
</dbReference>
<dbReference type="PROSITE" id="PS50075">
    <property type="entry name" value="CARRIER"/>
    <property type="match status" value="3"/>
</dbReference>
<evidence type="ECO:0000256" key="3">
    <source>
        <dbReference type="ARBA" id="ARBA00022553"/>
    </source>
</evidence>
<feature type="compositionally biased region" description="Low complexity" evidence="6">
    <location>
        <begin position="3609"/>
        <end position="3618"/>
    </location>
</feature>
<dbReference type="CDD" id="cd17643">
    <property type="entry name" value="A_NRPS_Cytc1-like"/>
    <property type="match status" value="1"/>
</dbReference>
<evidence type="ECO:0000256" key="5">
    <source>
        <dbReference type="ARBA" id="ARBA00023194"/>
    </source>
</evidence>
<dbReference type="NCBIfam" id="TIGR01733">
    <property type="entry name" value="AA-adenyl-dom"/>
    <property type="match status" value="3"/>
</dbReference>
<dbReference type="Gene3D" id="3.30.559.30">
    <property type="entry name" value="Nonribosomal peptide synthetase, condensation domain"/>
    <property type="match status" value="4"/>
</dbReference>
<dbReference type="Pfam" id="PF00668">
    <property type="entry name" value="Condensation"/>
    <property type="match status" value="4"/>
</dbReference>
<sequence>MSDVADLYPLSPLQQGLLFHTVSDDRGGMYVEQVAFRVEGPFDPDAFARAWQLVVDRHPALRTSFLWQKLDEPVQVVHREARLDVAVEDWRDANDAEREQRLTEFLRTDHARGFDVARAPLLRIALIRLAEDAWEIVCSNHHLIFDGWSRARLLREVMAYYSAEPGAEVRLPPVRPFRDYVGWLQARDDQTAEKTWRDALRGFTVPTALPAGPANPGSAGSASAVAELDEEATAALQRMCREHGLTASTVVQAAWGMLLGKHSGVDDVVFGVTVAGRPPRLAGSEDMIGLFINTIPVRVRWPDGQPVGEWLPELQRSVAELRQHEHTPLARIRAWSEVPGGVALFDSLVVFENYPLGDDSVRGESDTAVRDVRVAEQTDVPLTLVAAPGDRFSLRLLYAADRYDAPTAADLLGQLARLLAGMTADPSRPVARLPLLSTMDEADLVRRWNPEAGELPAPAPLVTRFQEQARTRPDAIAVVWGEEQLSYRAVLRRASGLAERLRSAGVGQETLVGVLSERGPQQVVAVLACQLAGGAYLPLDPAYPAERIAYLVADSRTPIVVTTPDLAARVPAGPAVVVLDAREAEPVDAPVDPARLAYVIYTSGSTGQPKGVLVPHGNAARLFDATQCWTGFGADDIWSLFHSIAFDFSVWELWGALAHGGRLVLVDEPTRRSPDDFAELLAEQAVTVLNQTPSAFLPLASRAGELPALHTVIFGGEALSAGQLAGWAGRTGLRRPRLVNMYGITETTVHVTQHRVAEPDLRPGAGSAIGRPISDLRVYLLDDDLRPVPAGVAGELYVGGAGPARGYLGRSGLTAERFLPDPHGAPGARMYRTGDRARALRDGTFVYLGRSDSQVQVRGHRVEPGEIESALRAHPNVTAAHVLLRDERLAAYLVTTGEIADIREHVAWSLPSYLHPAHYVVVGAFPLTAHGKIDEAAFSALSADRVQSGTEYSAPDTPAERALAEIWQDILGLDAVGVHDNFFALGGDSILSMRIAARAMQAGLRINPRQLFEYQTVAELATAAGSTTAEPAVAEPDPVGPIPLTPIQSWFFAAERPAPHHFNQAFVVRLEQPADPDALRAALVHLTSKHAALRLRFERRPDGRWQQRIAEPAEHPELLRCVDLSGSADPTGAFEEIATDTQSSLALDGGLLLRAVHVRLGDDGERLLLVVHHLGVDGVSWRVLLADLAAAYAEISRGGKAPARGAGTSFAAWATRLAEYAESDELVAEIPFWQDMLRAANTSLPVDFPGAEPDTAGTAATVTRSLNRRQTRSLLHAGSARVRPVEVMLAALGQTLGEWSGRDRVVVDTEGHGRETRWAGVDLTGTVGWFTSLYPLELSAGDAVSALRHAKARLRSVPDGGIGHQLLAYGRGVRFGVPERDVLFNYLGQFDETPENGTGWRLSGEPTGVPQDARAPRRYALEVTAAVANGKLQVRWTYSPGRHREATVARLAARFLECVAQFADAVEDPALATPQDFPLATVSQDVVDRLAALPGGLEDLYPLSPMQQGMLFHLLYAPEGGVNVEQVTCRLTGDLDVPSLRSAWAAVVAHHPVLRTSFHWRDGDSPLQAVHRTVEVPWRELDWRDRTAAEQRAALADLLRADRAERFRPETAPLMRLTLVRTGEDTRELVWTHHHLLLDGWSLARVFQEVLAFQRAALTGIEFVPAPARPYRDYLGWLAERDSVQAEAFWRKEFGGVSAPTPLPVEPGEPTPGSGSATEIVQVTAEQTAALQDFARRNQVTLGTLVHAAWALVLHRHSMEPEVVFGTVVAGRPADLSGAEGMVGQFINTQPVRLAVEPDRQTLDWLHDVQRALADARQFEFTPLVEIHGVSAAPRDQPLFESVLVFENYLVEQLPEAAAARPAGMPAVDRLQGREQTNYPLTLISAPGEQVRLQLLYDGDRYRPQTARRLLDQVRTALAALAGNPRRTVADLPVLAEDEARQVLADWNDTAVPFPLDRTFPQLFQAQAAHTPDALAVAGDDRELTYAELAAAAAGLAHRLRGLGVEPETRVALCLDRSVDLIVAILAVWQAGGAYLPVDTALSAQRIAFMLDDARVAVVITTSAARIALPPTDAQVVCVDDADQPSAAQPLDPRTGPDHLAYVIYTSGSTGKPKGAMVEQRGMVNHLLAKVRALGLSSDDTVAATASPSFDISVWQCFSALLVGGSVRVFADPVAHDPVRLMAETARRDVTILEVVPSMLRAIEASEAPGELPALRWLLLTGEALPAGLCRAWLARHPRIPLLNAYGPTECSDDVTHHVIAAPPAPDASGVPIGTPLPNTRLYVLDDRQRPVPLGAPGELCVGGSGVGRGYAGRPGRTASSFVPDPFGPPGTRLYRTGDLVRAAADGTLEFLGRIDHQVKLRGFRIELGEIEAVLHRHPAVRDAVVLLREDVPGNQQLVAYAVAGSADRDLLAHCAEHLPGYMVPSAFVRLDALPLTPNGKLDRRALPPAAGAAATAEADRPRPGMEELVAAVWSGVLGRTDVSRQSAFFALGGHSLSAMRVIARLSGLVHAELPLRALFDNPTLADFARFVERARTADDSTPALTPTPRAGVLPLSFAQQRLWFLDRWAPGSSAYNLPMAVRLAGDLNVAALADAVRNVVRRHESLRTSFSSEDGTPYQVIAETPEVLLPVVDLGELDRADALAQARALARRDARTPFDLETGPLLRAALVRLADDDHVLLLNLHHIVSDGWSSGVLVAELSESYTAAVEHRPAVLPELPVQYPDFAVWQRELLSGDRLERELSQWREKLAGAPGLLALPTDRPRPAVQTHRGANLAVDLPARVAAAARELGSAEGATDFMVLFAAFATVLSGYSGQQDLLIGTPIANRSRPELEPLIGFFANTLVLRADLTGAPTGRELLARVRETTVDAYTRQDVPFELLVDAVQPERSPSHSPLVQVLFVLQNAPAGGAPWPELEISALHDQPAGDTARFDLTLSVRESAGGLHANVEYNTDLFDQATILRLMRSYESVLGALAEDPDRRVPELPLLPAPELAAQAVLAGPVAELPETTLAGLVRAQAERTPDAIAVSSAGRELTYRALRAKAERLAQRLRASGIGPEDRVGVCLDRSPELVVAVLGVLFAAAAYLPLDPEHPAQRLESLLADSAAVALVTDRAFASDVETVHPGEGAELRGGTQAVPDNLAYVIYTSGSTGRPKAAMNTHRAIVNRLQWMQDTYRLDGDDRVLQKTPATFDVSVWEFFWPLLTGARLVLAAPGGHRDPRYLAELTDEQAVTTAHFVPAMLSAFVEAPESARASSLRRLIASGEALPAEVVRAAAARLPGVPLHNLYGPTEAAVDVTHWPCPPDSTGAVPLGAPVANTQIHVLDRLLRPVPAGVPGELCIGGVQVGRGYHGRPGLTAERFAPDPAGTSGGRLYRTGDQVRLHADGVLEFLGRLDHQVKIRGLRIEPGEVDAVLAAHPDVRAAVTVVHGTGDRARLVAYVVAESEVDDAGLRSHCARTLPGYLVPAAFVRLAEFPLSPNGKIDRKALRPADGDELGGVAYRVPATPSEERVAKVWQVVLGVPEVGADDDFFALGGHSLLATRVHARLRAEFRSDLPLRALFELPTVAALAAELDRRSAAGPAADAGAIRAVGRDGYRRRKSELRMPRATAPAARPRGGDAG</sequence>
<dbReference type="Pfam" id="PF00550">
    <property type="entry name" value="PP-binding"/>
    <property type="match status" value="3"/>
</dbReference>
<dbReference type="PANTHER" id="PTHR45527">
    <property type="entry name" value="NONRIBOSOMAL PEPTIDE SYNTHETASE"/>
    <property type="match status" value="1"/>
</dbReference>
<dbReference type="InterPro" id="IPR020845">
    <property type="entry name" value="AMP-binding_CS"/>
</dbReference>
<dbReference type="CDD" id="cd17646">
    <property type="entry name" value="A_NRPS_AB3403-like"/>
    <property type="match status" value="1"/>
</dbReference>
<dbReference type="SMART" id="SM00823">
    <property type="entry name" value="PKS_PP"/>
    <property type="match status" value="3"/>
</dbReference>
<organism evidence="8 9">
    <name type="scientific">Amycolatopsis halotolerans</name>
    <dbReference type="NCBI Taxonomy" id="330083"/>
    <lineage>
        <taxon>Bacteria</taxon>
        <taxon>Bacillati</taxon>
        <taxon>Actinomycetota</taxon>
        <taxon>Actinomycetes</taxon>
        <taxon>Pseudonocardiales</taxon>
        <taxon>Pseudonocardiaceae</taxon>
        <taxon>Amycolatopsis</taxon>
    </lineage>
</organism>
<keyword evidence="9" id="KW-1185">Reference proteome</keyword>
<dbReference type="Gene3D" id="3.30.559.10">
    <property type="entry name" value="Chloramphenicol acetyltransferase-like domain"/>
    <property type="match status" value="4"/>
</dbReference>
<dbReference type="Pfam" id="PF00501">
    <property type="entry name" value="AMP-binding"/>
    <property type="match status" value="3"/>
</dbReference>
<dbReference type="Gene3D" id="3.40.50.1820">
    <property type="entry name" value="alpha/beta hydrolase"/>
    <property type="match status" value="1"/>
</dbReference>
<evidence type="ECO:0000256" key="2">
    <source>
        <dbReference type="ARBA" id="ARBA00022450"/>
    </source>
</evidence>
<keyword evidence="3" id="KW-0597">Phosphoprotein</keyword>
<dbReference type="CDD" id="cd19543">
    <property type="entry name" value="DCL_NRPS"/>
    <property type="match status" value="2"/>
</dbReference>
<dbReference type="InterPro" id="IPR000873">
    <property type="entry name" value="AMP-dep_synth/lig_dom"/>
</dbReference>
<dbReference type="InterPro" id="IPR010071">
    <property type="entry name" value="AA_adenyl_dom"/>
</dbReference>
<dbReference type="CDD" id="cd05930">
    <property type="entry name" value="A_NRPS"/>
    <property type="match status" value="1"/>
</dbReference>
<dbReference type="Gene3D" id="3.40.50.12780">
    <property type="entry name" value="N-terminal domain of ligase-like"/>
    <property type="match status" value="1"/>
</dbReference>
<comment type="caution">
    <text evidence="8">The sequence shown here is derived from an EMBL/GenBank/DDBJ whole genome shotgun (WGS) entry which is preliminary data.</text>
</comment>
<dbReference type="PROSITE" id="PS00012">
    <property type="entry name" value="PHOSPHOPANTETHEINE"/>
    <property type="match status" value="2"/>
</dbReference>
<evidence type="ECO:0000256" key="6">
    <source>
        <dbReference type="SAM" id="MobiDB-lite"/>
    </source>
</evidence>
<evidence type="ECO:0000256" key="1">
    <source>
        <dbReference type="ARBA" id="ARBA00001957"/>
    </source>
</evidence>
<dbReference type="PROSITE" id="PS00455">
    <property type="entry name" value="AMP_BINDING"/>
    <property type="match status" value="3"/>
</dbReference>
<dbReference type="InterPro" id="IPR006162">
    <property type="entry name" value="Ppantetheine_attach_site"/>
</dbReference>
<dbReference type="EMBL" id="JBHRWI010000039">
    <property type="protein sequence ID" value="MFC3514319.1"/>
    <property type="molecule type" value="Genomic_DNA"/>
</dbReference>
<dbReference type="InterPro" id="IPR010060">
    <property type="entry name" value="NRPS_synth"/>
</dbReference>
<dbReference type="CDD" id="cd19534">
    <property type="entry name" value="E_NRPS"/>
    <property type="match status" value="1"/>
</dbReference>
<protein>
    <submittedName>
        <fullName evidence="8">Amino acid adenylation domain-containing protein</fullName>
    </submittedName>
</protein>
<feature type="domain" description="Carrier" evidence="7">
    <location>
        <begin position="954"/>
        <end position="1028"/>
    </location>
</feature>
<dbReference type="NCBIfam" id="NF003417">
    <property type="entry name" value="PRK04813.1"/>
    <property type="match status" value="3"/>
</dbReference>
<accession>A0ABV7QQ81</accession>
<dbReference type="InterPro" id="IPR042099">
    <property type="entry name" value="ANL_N_sf"/>
</dbReference>
<evidence type="ECO:0000313" key="8">
    <source>
        <dbReference type="EMBL" id="MFC3514319.1"/>
    </source>
</evidence>
<evidence type="ECO:0000259" key="7">
    <source>
        <dbReference type="PROSITE" id="PS50075"/>
    </source>
</evidence>
<feature type="region of interest" description="Disordered" evidence="6">
    <location>
        <begin position="3600"/>
        <end position="3624"/>
    </location>
</feature>
<comment type="cofactor">
    <cofactor evidence="1">
        <name>pantetheine 4'-phosphate</name>
        <dbReference type="ChEBI" id="CHEBI:47942"/>
    </cofactor>
</comment>
<dbReference type="InterPro" id="IPR009081">
    <property type="entry name" value="PP-bd_ACP"/>
</dbReference>